<feature type="transmembrane region" description="Helical" evidence="1">
    <location>
        <begin position="123"/>
        <end position="140"/>
    </location>
</feature>
<accession>A0A2U2AR32</accession>
<keyword evidence="5" id="KW-1185">Reference proteome</keyword>
<sequence>MQKSTPEKENFRTLHFIHNTILSRPRFLVSLIVAITIFCLLISKHTPWMSFIISWNAFSWSYILFLAQKIMRHKNHDIRHLTRNEDESARMVLFFLLTGCCASLLVLFFGLGGHDGLTGDEKILQYVLTASTLISSWLLLPMGYTMHYAHLFYSSPDIEQSPWLLFPDKITRPGYFDFMYFSFTIAVASQTADVEIASTPMRRAVLLQSIVSFIFNMAILGLCINISASLF</sequence>
<reference evidence="4 5" key="2">
    <citation type="submission" date="2018-05" db="EMBL/GenBank/DDBJ databases">
        <title>Ignatzschineria dubaiensis sp. nov., isolated from necrotic foot tissues of dromedaries (Camelus dromedarius) and associated maggots in Dubai, United Arab Emirates.</title>
        <authorList>
            <person name="Tsang C.C."/>
            <person name="Tang J.Y.M."/>
            <person name="Fong J.Y.H."/>
            <person name="Kinne J."/>
            <person name="Lee H.H."/>
            <person name="Joseph M."/>
            <person name="Jose S."/>
            <person name="Schuster R.K."/>
            <person name="Tang Y."/>
            <person name="Sivakumar S."/>
            <person name="Chen J.H.K."/>
            <person name="Teng J.L.L."/>
            <person name="Lau S.K.P."/>
            <person name="Wernery U."/>
            <person name="Woo P.C.Y."/>
        </authorList>
    </citation>
    <scope>NUCLEOTIDE SEQUENCE [LARGE SCALE GENOMIC DNA]</scope>
    <source>
        <strain evidence="4">UAE-HKU57</strain>
        <strain evidence="5">UAE-HKU58</strain>
    </source>
</reference>
<feature type="transmembrane region" description="Helical" evidence="1">
    <location>
        <begin position="88"/>
        <end position="111"/>
    </location>
</feature>
<feature type="transmembrane region" description="Helical" evidence="1">
    <location>
        <begin position="205"/>
        <end position="228"/>
    </location>
</feature>
<feature type="transmembrane region" description="Helical" evidence="1">
    <location>
        <begin position="21"/>
        <end position="43"/>
    </location>
</feature>
<organism evidence="2 4">
    <name type="scientific">Ignatzschineria cameli</name>
    <dbReference type="NCBI Taxonomy" id="2182793"/>
    <lineage>
        <taxon>Bacteria</taxon>
        <taxon>Pseudomonadati</taxon>
        <taxon>Pseudomonadota</taxon>
        <taxon>Gammaproteobacteria</taxon>
        <taxon>Cardiobacteriales</taxon>
        <taxon>Ignatzschineriaceae</taxon>
        <taxon>Ignatzschineria</taxon>
    </lineage>
</organism>
<evidence type="ECO:0000313" key="4">
    <source>
        <dbReference type="Proteomes" id="UP000245059"/>
    </source>
</evidence>
<evidence type="ECO:0000313" key="3">
    <source>
        <dbReference type="EMBL" id="PWD92503.1"/>
    </source>
</evidence>
<feature type="transmembrane region" description="Helical" evidence="1">
    <location>
        <begin position="49"/>
        <end position="67"/>
    </location>
</feature>
<evidence type="ECO:0000256" key="1">
    <source>
        <dbReference type="SAM" id="Phobius"/>
    </source>
</evidence>
<dbReference type="EMBL" id="QEWV01000004">
    <property type="protein sequence ID" value="PWD92503.1"/>
    <property type="molecule type" value="Genomic_DNA"/>
</dbReference>
<keyword evidence="1" id="KW-0472">Membrane</keyword>
<comment type="caution">
    <text evidence="2">The sequence shown here is derived from an EMBL/GenBank/DDBJ whole genome shotgun (WGS) entry which is preliminary data.</text>
</comment>
<keyword evidence="1" id="KW-0812">Transmembrane</keyword>
<dbReference type="AlphaFoldDB" id="A0A2U2AR32"/>
<gene>
    <name evidence="2" type="ORF">DC077_06310</name>
    <name evidence="3" type="ORF">DC078_05615</name>
</gene>
<dbReference type="Proteomes" id="UP000245059">
    <property type="component" value="Unassembled WGS sequence"/>
</dbReference>
<proteinExistence type="predicted"/>
<name>A0A2U2AR32_9GAMM</name>
<keyword evidence="1" id="KW-1133">Transmembrane helix</keyword>
<dbReference type="EMBL" id="QEWW01000003">
    <property type="protein sequence ID" value="PWD86347.1"/>
    <property type="molecule type" value="Genomic_DNA"/>
</dbReference>
<dbReference type="OrthoDB" id="64737at2"/>
<dbReference type="InterPro" id="IPR009781">
    <property type="entry name" value="DUF1345"/>
</dbReference>
<dbReference type="Pfam" id="PF07077">
    <property type="entry name" value="DUF1345"/>
    <property type="match status" value="1"/>
</dbReference>
<dbReference type="RefSeq" id="WP_109201610.1">
    <property type="nucleotide sequence ID" value="NZ_QEWS01000004.1"/>
</dbReference>
<protein>
    <submittedName>
        <fullName evidence="2">DUF1345 domain-containing protein</fullName>
    </submittedName>
</protein>
<evidence type="ECO:0000313" key="2">
    <source>
        <dbReference type="EMBL" id="PWD86347.1"/>
    </source>
</evidence>
<reference evidence="2" key="1">
    <citation type="journal article" date="2018" name="Genome Announc.">
        <title>Ignatzschineria cameli sp. nov., isolated from necrotic foot tissue of dromedaries (Camelus dromedarius) and associated maggots (Wohlfahrtia species) in Dubai.</title>
        <authorList>
            <person name="Tsang C.C."/>
            <person name="Tang J.Y."/>
            <person name="Fong J.Y."/>
            <person name="Kinne J."/>
            <person name="Lee H.H."/>
            <person name="Joseph M."/>
            <person name="Jose S."/>
            <person name="Schuster R.K."/>
            <person name="Tang Y."/>
            <person name="Sivakumar S."/>
            <person name="Chen J.H."/>
            <person name="Teng J.L."/>
            <person name="Lau S.K."/>
            <person name="Wernery U."/>
            <person name="Woo P.C."/>
        </authorList>
    </citation>
    <scope>NUCLEOTIDE SEQUENCE</scope>
    <source>
        <strain evidence="2">UAE-HKU57</strain>
        <strain evidence="3">UAE-HKU58</strain>
    </source>
</reference>
<evidence type="ECO:0000313" key="5">
    <source>
        <dbReference type="Proteomes" id="UP000245217"/>
    </source>
</evidence>
<dbReference type="Proteomes" id="UP000245217">
    <property type="component" value="Unassembled WGS sequence"/>
</dbReference>